<evidence type="ECO:0000256" key="1">
    <source>
        <dbReference type="SAM" id="MobiDB-lite"/>
    </source>
</evidence>
<dbReference type="EMBL" id="SMOL01000004">
    <property type="protein sequence ID" value="KAB2636191.1"/>
    <property type="molecule type" value="Genomic_DNA"/>
</dbReference>
<reference evidence="3" key="2">
    <citation type="submission" date="2019-10" db="EMBL/GenBank/DDBJ databases">
        <title>A de novo genome assembly of a pear dwarfing rootstock.</title>
        <authorList>
            <person name="Wang F."/>
            <person name="Wang J."/>
            <person name="Li S."/>
            <person name="Zhang Y."/>
            <person name="Fang M."/>
            <person name="Ma L."/>
            <person name="Zhao Y."/>
            <person name="Jiang S."/>
        </authorList>
    </citation>
    <scope>NUCLEOTIDE SEQUENCE [LARGE SCALE GENOMIC DNA]</scope>
</reference>
<organism evidence="2 3">
    <name type="scientific">Pyrus ussuriensis x Pyrus communis</name>
    <dbReference type="NCBI Taxonomy" id="2448454"/>
    <lineage>
        <taxon>Eukaryota</taxon>
        <taxon>Viridiplantae</taxon>
        <taxon>Streptophyta</taxon>
        <taxon>Embryophyta</taxon>
        <taxon>Tracheophyta</taxon>
        <taxon>Spermatophyta</taxon>
        <taxon>Magnoliopsida</taxon>
        <taxon>eudicotyledons</taxon>
        <taxon>Gunneridae</taxon>
        <taxon>Pentapetalae</taxon>
        <taxon>rosids</taxon>
        <taxon>fabids</taxon>
        <taxon>Rosales</taxon>
        <taxon>Rosaceae</taxon>
        <taxon>Amygdaloideae</taxon>
        <taxon>Maleae</taxon>
        <taxon>Pyrus</taxon>
    </lineage>
</organism>
<feature type="compositionally biased region" description="Polar residues" evidence="1">
    <location>
        <begin position="11"/>
        <end position="30"/>
    </location>
</feature>
<accession>A0A5N5IC67</accession>
<name>A0A5N5IC67_9ROSA</name>
<reference evidence="2 3" key="3">
    <citation type="submission" date="2019-11" db="EMBL/GenBank/DDBJ databases">
        <title>A de novo genome assembly of a pear dwarfing rootstock.</title>
        <authorList>
            <person name="Wang F."/>
            <person name="Wang J."/>
            <person name="Li S."/>
            <person name="Zhang Y."/>
            <person name="Fang M."/>
            <person name="Ma L."/>
            <person name="Zhao Y."/>
            <person name="Jiang S."/>
        </authorList>
    </citation>
    <scope>NUCLEOTIDE SEQUENCE [LARGE SCALE GENOMIC DNA]</scope>
    <source>
        <strain evidence="2">S2</strain>
        <tissue evidence="2">Leaf</tissue>
    </source>
</reference>
<feature type="region of interest" description="Disordered" evidence="1">
    <location>
        <begin position="1"/>
        <end position="73"/>
    </location>
</feature>
<proteinExistence type="predicted"/>
<comment type="caution">
    <text evidence="2">The sequence shown here is derived from an EMBL/GenBank/DDBJ whole genome shotgun (WGS) entry which is preliminary data.</text>
</comment>
<protein>
    <submittedName>
        <fullName evidence="2">Uncharacterized protein</fullName>
    </submittedName>
</protein>
<dbReference type="AlphaFoldDB" id="A0A5N5IC67"/>
<gene>
    <name evidence="2" type="ORF">D8674_026725</name>
</gene>
<evidence type="ECO:0000313" key="3">
    <source>
        <dbReference type="Proteomes" id="UP000327157"/>
    </source>
</evidence>
<keyword evidence="3" id="KW-1185">Reference proteome</keyword>
<evidence type="ECO:0000313" key="2">
    <source>
        <dbReference type="EMBL" id="KAB2636191.1"/>
    </source>
</evidence>
<reference evidence="2 3" key="1">
    <citation type="submission" date="2019-09" db="EMBL/GenBank/DDBJ databases">
        <authorList>
            <person name="Ou C."/>
        </authorList>
    </citation>
    <scope>NUCLEOTIDE SEQUENCE [LARGE SCALE GENOMIC DNA]</scope>
    <source>
        <strain evidence="2">S2</strain>
        <tissue evidence="2">Leaf</tissue>
    </source>
</reference>
<sequence length="110" mass="12132">MIIPRVEPLDVQSTERNQLANMQTNKSGNQEAAARKLQEAVLKSNTKSKNEISGGKTATNQKGKRKQLLEGFGGVYRKEKTRGGKVRMMGMLERSGKGCRWPKPKQGTSG</sequence>
<dbReference type="Proteomes" id="UP000327157">
    <property type="component" value="Chromosome 5"/>
</dbReference>